<gene>
    <name evidence="1" type="ORF">OJF2_08860</name>
</gene>
<dbReference type="AlphaFoldDB" id="A0A5B9VVF3"/>
<dbReference type="EMBL" id="CP042997">
    <property type="protein sequence ID" value="QEH32416.1"/>
    <property type="molecule type" value="Genomic_DNA"/>
</dbReference>
<evidence type="ECO:0000313" key="2">
    <source>
        <dbReference type="Proteomes" id="UP000324233"/>
    </source>
</evidence>
<proteinExistence type="predicted"/>
<accession>A0A5B9VVF3</accession>
<sequence>MNEGQIVGRKGDVRSESAAVIGRLRGTGRQVRRAQILAKADAEGRDRADARIVEPFGCRPRAVEELRQAGVAARGERPRFRDRLRWGHDASRDL</sequence>
<dbReference type="Proteomes" id="UP000324233">
    <property type="component" value="Chromosome"/>
</dbReference>
<organism evidence="1 2">
    <name type="scientific">Aquisphaera giovannonii</name>
    <dbReference type="NCBI Taxonomy" id="406548"/>
    <lineage>
        <taxon>Bacteria</taxon>
        <taxon>Pseudomonadati</taxon>
        <taxon>Planctomycetota</taxon>
        <taxon>Planctomycetia</taxon>
        <taxon>Isosphaerales</taxon>
        <taxon>Isosphaeraceae</taxon>
        <taxon>Aquisphaera</taxon>
    </lineage>
</organism>
<evidence type="ECO:0000313" key="1">
    <source>
        <dbReference type="EMBL" id="QEH32416.1"/>
    </source>
</evidence>
<keyword evidence="2" id="KW-1185">Reference proteome</keyword>
<dbReference type="KEGG" id="agv:OJF2_08860"/>
<dbReference type="OrthoDB" id="69748at2"/>
<protein>
    <submittedName>
        <fullName evidence="1">Uncharacterized protein</fullName>
    </submittedName>
</protein>
<name>A0A5B9VVF3_9BACT</name>
<reference evidence="1 2" key="1">
    <citation type="submission" date="2019-08" db="EMBL/GenBank/DDBJ databases">
        <title>Deep-cultivation of Planctomycetes and their phenomic and genomic characterization uncovers novel biology.</title>
        <authorList>
            <person name="Wiegand S."/>
            <person name="Jogler M."/>
            <person name="Boedeker C."/>
            <person name="Pinto D."/>
            <person name="Vollmers J."/>
            <person name="Rivas-Marin E."/>
            <person name="Kohn T."/>
            <person name="Peeters S.H."/>
            <person name="Heuer A."/>
            <person name="Rast P."/>
            <person name="Oberbeckmann S."/>
            <person name="Bunk B."/>
            <person name="Jeske O."/>
            <person name="Meyerdierks A."/>
            <person name="Storesund J.E."/>
            <person name="Kallscheuer N."/>
            <person name="Luecker S."/>
            <person name="Lage O.M."/>
            <person name="Pohl T."/>
            <person name="Merkel B.J."/>
            <person name="Hornburger P."/>
            <person name="Mueller R.-W."/>
            <person name="Bruemmer F."/>
            <person name="Labrenz M."/>
            <person name="Spormann A.M."/>
            <person name="Op den Camp H."/>
            <person name="Overmann J."/>
            <person name="Amann R."/>
            <person name="Jetten M.S.M."/>
            <person name="Mascher T."/>
            <person name="Medema M.H."/>
            <person name="Devos D.P."/>
            <person name="Kaster A.-K."/>
            <person name="Ovreas L."/>
            <person name="Rohde M."/>
            <person name="Galperin M.Y."/>
            <person name="Jogler C."/>
        </authorList>
    </citation>
    <scope>NUCLEOTIDE SEQUENCE [LARGE SCALE GENOMIC DNA]</scope>
    <source>
        <strain evidence="1 2">OJF2</strain>
    </source>
</reference>